<keyword evidence="3" id="KW-1133">Transmembrane helix</keyword>
<proteinExistence type="predicted"/>
<feature type="coiled-coil region" evidence="1">
    <location>
        <begin position="152"/>
        <end position="193"/>
    </location>
</feature>
<evidence type="ECO:0000256" key="1">
    <source>
        <dbReference type="SAM" id="Coils"/>
    </source>
</evidence>
<gene>
    <name evidence="4" type="ORF">CIB84_011449</name>
</gene>
<organism evidence="4 5">
    <name type="scientific">Bambusicola thoracicus</name>
    <name type="common">Chinese bamboo-partridge</name>
    <name type="synonym">Perdix thoracica</name>
    <dbReference type="NCBI Taxonomy" id="9083"/>
    <lineage>
        <taxon>Eukaryota</taxon>
        <taxon>Metazoa</taxon>
        <taxon>Chordata</taxon>
        <taxon>Craniata</taxon>
        <taxon>Vertebrata</taxon>
        <taxon>Euteleostomi</taxon>
        <taxon>Archelosauria</taxon>
        <taxon>Archosauria</taxon>
        <taxon>Dinosauria</taxon>
        <taxon>Saurischia</taxon>
        <taxon>Theropoda</taxon>
        <taxon>Coelurosauria</taxon>
        <taxon>Aves</taxon>
        <taxon>Neognathae</taxon>
        <taxon>Galloanserae</taxon>
        <taxon>Galliformes</taxon>
        <taxon>Phasianidae</taxon>
        <taxon>Perdicinae</taxon>
        <taxon>Bambusicola</taxon>
    </lineage>
</organism>
<evidence type="ECO:0000256" key="3">
    <source>
        <dbReference type="SAM" id="Phobius"/>
    </source>
</evidence>
<dbReference type="Proteomes" id="UP000237246">
    <property type="component" value="Unassembled WGS sequence"/>
</dbReference>
<evidence type="ECO:0008006" key="6">
    <source>
        <dbReference type="Google" id="ProtNLM"/>
    </source>
</evidence>
<keyword evidence="5" id="KW-1185">Reference proteome</keyword>
<comment type="caution">
    <text evidence="4">The sequence shown here is derived from an EMBL/GenBank/DDBJ whole genome shotgun (WGS) entry which is preliminary data.</text>
</comment>
<dbReference type="PANTHER" id="PTHR21687:SF5">
    <property type="entry name" value="PLASMALEMMA VESICLE-ASSOCIATED PROTEIN"/>
    <property type="match status" value="1"/>
</dbReference>
<sequence>MEKNSYGMAKFGLESKQAMPKQDCAFYMRYVFLFTSLIQFLIILGLVLFMVYGNAHAGTDKHVRLLDEQLQEHYQKIISLSGRNANLTRTLNATLKANQGLQGQLQKVQGQLEKCNSSQASHSSPRLEDLSRTAFFQNTYLEKCLMTARIINSTCNADKAQLQEQLNKATQQRKELEQDCTTARAALGKAKLEQERCQQELKATGVLCDTTKAHLEHLKGECDALRSNVLYSLRTMSISNKNFGCSQVEEQLRLLMQRVDDLFSRQQKHDSNYVGKSICDLTLQQCHLNCSHEKLELGRRLQEAQQQLQGSQEEQRKLQAEKERLSKELGEKSKAAAQANYFSEQLNLCMSTKVGTYYTAPQVPGSAVGSVRPGLFPNSYTDALRNQDKISMEEIQKMVQNVMEQYTAMMRNPR</sequence>
<keyword evidence="3" id="KW-0812">Transmembrane</keyword>
<evidence type="ECO:0000256" key="2">
    <source>
        <dbReference type="SAM" id="MobiDB-lite"/>
    </source>
</evidence>
<dbReference type="PANTHER" id="PTHR21687">
    <property type="entry name" value="PLASMALEMMA VESICLE-ASSOCIATED PROTEIN"/>
    <property type="match status" value="1"/>
</dbReference>
<reference evidence="4 5" key="1">
    <citation type="submission" date="2018-01" db="EMBL/GenBank/DDBJ databases">
        <title>Comparison of the Chinese Bamboo Partridge and Red Junglefowl genome sequences highlights the importance of demography in genome evolution.</title>
        <authorList>
            <person name="Tiley G.P."/>
            <person name="Kimball R.T."/>
            <person name="Braun E.L."/>
            <person name="Burleigh J.G."/>
        </authorList>
    </citation>
    <scope>NUCLEOTIDE SEQUENCE [LARGE SCALE GENOMIC DNA]</scope>
    <source>
        <strain evidence="4">RTK389</strain>
        <tissue evidence="4">Blood</tissue>
    </source>
</reference>
<evidence type="ECO:0000313" key="5">
    <source>
        <dbReference type="Proteomes" id="UP000237246"/>
    </source>
</evidence>
<feature type="transmembrane region" description="Helical" evidence="3">
    <location>
        <begin position="30"/>
        <end position="52"/>
    </location>
</feature>
<name>A0A2P4SL14_BAMTH</name>
<feature type="region of interest" description="Disordered" evidence="2">
    <location>
        <begin position="306"/>
        <end position="326"/>
    </location>
</feature>
<dbReference type="Pfam" id="PF06637">
    <property type="entry name" value="PV-1"/>
    <property type="match status" value="1"/>
</dbReference>
<feature type="compositionally biased region" description="Basic and acidic residues" evidence="2">
    <location>
        <begin position="313"/>
        <end position="326"/>
    </location>
</feature>
<protein>
    <recommendedName>
        <fullName evidence="6">PLVAP protein</fullName>
    </recommendedName>
</protein>
<dbReference type="OrthoDB" id="9944409at2759"/>
<dbReference type="GO" id="GO:0002693">
    <property type="term" value="P:positive regulation of cellular extravasation"/>
    <property type="evidence" value="ECO:0007669"/>
    <property type="project" value="TreeGrafter"/>
</dbReference>
<dbReference type="AlphaFoldDB" id="A0A2P4SL14"/>
<dbReference type="EMBL" id="PPHD01038453">
    <property type="protein sequence ID" value="POI24801.1"/>
    <property type="molecule type" value="Genomic_DNA"/>
</dbReference>
<dbReference type="InterPro" id="IPR009538">
    <property type="entry name" value="PV-1"/>
</dbReference>
<keyword evidence="3" id="KW-0472">Membrane</keyword>
<dbReference type="GO" id="GO:0043114">
    <property type="term" value="P:regulation of vascular permeability"/>
    <property type="evidence" value="ECO:0007669"/>
    <property type="project" value="TreeGrafter"/>
</dbReference>
<evidence type="ECO:0000313" key="4">
    <source>
        <dbReference type="EMBL" id="POI24801.1"/>
    </source>
</evidence>
<accession>A0A2P4SL14</accession>
<keyword evidence="1" id="KW-0175">Coiled coil</keyword>